<evidence type="ECO:0000259" key="2">
    <source>
        <dbReference type="Pfam" id="PF13590"/>
    </source>
</evidence>
<accession>A0ABS5JTB6</accession>
<evidence type="ECO:0000313" key="4">
    <source>
        <dbReference type="Proteomes" id="UP000708576"/>
    </source>
</evidence>
<dbReference type="Gene3D" id="3.30.160.670">
    <property type="match status" value="1"/>
</dbReference>
<dbReference type="RefSeq" id="WP_212215286.1">
    <property type="nucleotide sequence ID" value="NZ_JAGUCO010000003.1"/>
</dbReference>
<feature type="domain" description="DUF4136" evidence="2">
    <location>
        <begin position="37"/>
        <end position="211"/>
    </location>
</feature>
<protein>
    <submittedName>
        <fullName evidence="3">DUF4136 domain-containing protein</fullName>
    </submittedName>
</protein>
<keyword evidence="1" id="KW-0732">Signal</keyword>
<name>A0ABS5JTB6_9BACT</name>
<dbReference type="EMBL" id="JAGUCO010000003">
    <property type="protein sequence ID" value="MBS2098045.1"/>
    <property type="molecule type" value="Genomic_DNA"/>
</dbReference>
<reference evidence="3 4" key="1">
    <citation type="journal article" date="2015" name="Int. J. Syst. Evol. Microbiol.">
        <title>Carboxylicivirga linearis sp. nov., isolated from a sea cucumber culture pond.</title>
        <authorList>
            <person name="Wang F.Q."/>
            <person name="Zhou Y.X."/>
            <person name="Lin X.Z."/>
            <person name="Chen G.J."/>
            <person name="Du Z.J."/>
        </authorList>
    </citation>
    <scope>NUCLEOTIDE SEQUENCE [LARGE SCALE GENOMIC DNA]</scope>
    <source>
        <strain evidence="3 4">FB218</strain>
    </source>
</reference>
<dbReference type="Proteomes" id="UP000708576">
    <property type="component" value="Unassembled WGS sequence"/>
</dbReference>
<keyword evidence="4" id="KW-1185">Reference proteome</keyword>
<evidence type="ECO:0000256" key="1">
    <source>
        <dbReference type="SAM" id="SignalP"/>
    </source>
</evidence>
<organism evidence="3 4">
    <name type="scientific">Carboxylicivirga linearis</name>
    <dbReference type="NCBI Taxonomy" id="1628157"/>
    <lineage>
        <taxon>Bacteria</taxon>
        <taxon>Pseudomonadati</taxon>
        <taxon>Bacteroidota</taxon>
        <taxon>Bacteroidia</taxon>
        <taxon>Marinilabiliales</taxon>
        <taxon>Marinilabiliaceae</taxon>
        <taxon>Carboxylicivirga</taxon>
    </lineage>
</organism>
<dbReference type="Pfam" id="PF13590">
    <property type="entry name" value="DUF4136"/>
    <property type="match status" value="1"/>
</dbReference>
<feature type="signal peptide" evidence="1">
    <location>
        <begin position="1"/>
        <end position="24"/>
    </location>
</feature>
<sequence length="213" mass="23883">MKTKFQFVLIAALALIIPSCYPGGAEYVDELDTSISQYSPDYNWSNLSGLSYTMPDEIRHIKDGEDIDDPDNTYDTEIISQINSEMQSLGMTLVDGSDEDAIDIVLAITMIEQNNSGSTWVPGGGWWGGWYPGWGPGWGWGYYPWYPVYYNFKTGSVLIHMGDFKNRTEDGDKEIVPPIYEGAIDGLLQGSTDYIGERIERGIDELFNQAPFN</sequence>
<dbReference type="InterPro" id="IPR025411">
    <property type="entry name" value="DUF4136"/>
</dbReference>
<feature type="chain" id="PRO_5046544109" evidence="1">
    <location>
        <begin position="25"/>
        <end position="213"/>
    </location>
</feature>
<evidence type="ECO:0000313" key="3">
    <source>
        <dbReference type="EMBL" id="MBS2098045.1"/>
    </source>
</evidence>
<comment type="caution">
    <text evidence="3">The sequence shown here is derived from an EMBL/GenBank/DDBJ whole genome shotgun (WGS) entry which is preliminary data.</text>
</comment>
<proteinExistence type="predicted"/>
<gene>
    <name evidence="3" type="ORF">KEM10_07105</name>
</gene>